<dbReference type="CDD" id="cd00067">
    <property type="entry name" value="GAL4"/>
    <property type="match status" value="1"/>
</dbReference>
<dbReference type="PROSITE" id="PS00463">
    <property type="entry name" value="ZN2_CY6_FUNGAL_1"/>
    <property type="match status" value="1"/>
</dbReference>
<dbReference type="Pfam" id="PF00172">
    <property type="entry name" value="Zn_clus"/>
    <property type="match status" value="1"/>
</dbReference>
<proteinExistence type="predicted"/>
<dbReference type="PANTHER" id="PTHR38791:SF5">
    <property type="entry name" value="TRANSCRIPTION FACTOR DBAG-RELATED"/>
    <property type="match status" value="1"/>
</dbReference>
<dbReference type="PANTHER" id="PTHR38791">
    <property type="entry name" value="ZN(II)2CYS6 TRANSCRIPTION FACTOR (EUROFUNG)-RELATED-RELATED"/>
    <property type="match status" value="1"/>
</dbReference>
<sequence>MPFPSGGCQTCKLRRIKCDETQPVCGKCKKSQRTCYGMRTGPWCSVIHLENTYASGVAKRPRGPRSTRTVEPARIIAIQQLPAPNLETRAMNYFWLHHLNTFTECQDLSKTVYNDFLPIWISKQECTLLKLSGSCIALAIFSQTQRHPAAALAASLIYQKLLQATQKSLFTLSEENIELYLIASFFMGRYEGAVFNPNAMNSIYSRSRGFSHHMGALSILKLWKEQYSHLHPPTDVIRHSRQGLIRSAVLRNAKVPEWMLDGTIFGERGFDLEYHRIMIQITKIRHQVAGLLRHKKMSCRSLDELPTIIGDLEGEAVSIDNALQEWSSRFPSTWKYGQQQLPDPYPWPMRDFYTPTVCSYSSAAHASVWCNYYSTRILINSARLKILGLGQSVEIADKTGVQARSNIASMADHLASSIPFCLERFKVTLPDLSSEQPLITLNNGQDIKPYVAHLVIWPLTLAASVGGVDAVQQKWFRCELARIGRIVGYGIFESAETDQWSVNNLSFDYGPDLGEY</sequence>
<keyword evidence="1" id="KW-0539">Nucleus</keyword>
<evidence type="ECO:0000313" key="3">
    <source>
        <dbReference type="EMBL" id="PMD13226.1"/>
    </source>
</evidence>
<dbReference type="EMBL" id="KZ613534">
    <property type="protein sequence ID" value="PMD13226.1"/>
    <property type="molecule type" value="Genomic_DNA"/>
</dbReference>
<evidence type="ECO:0000259" key="2">
    <source>
        <dbReference type="PROSITE" id="PS50048"/>
    </source>
</evidence>
<feature type="domain" description="Zn(2)-C6 fungal-type" evidence="2">
    <location>
        <begin position="7"/>
        <end position="35"/>
    </location>
</feature>
<keyword evidence="4" id="KW-1185">Reference proteome</keyword>
<dbReference type="OrthoDB" id="2991872at2759"/>
<dbReference type="GO" id="GO:0008270">
    <property type="term" value="F:zinc ion binding"/>
    <property type="evidence" value="ECO:0007669"/>
    <property type="project" value="InterPro"/>
</dbReference>
<dbReference type="InterPro" id="IPR001138">
    <property type="entry name" value="Zn2Cys6_DnaBD"/>
</dbReference>
<dbReference type="InterPro" id="IPR036864">
    <property type="entry name" value="Zn2-C6_fun-type_DNA-bd_sf"/>
</dbReference>
<dbReference type="InterPro" id="IPR053175">
    <property type="entry name" value="DHMBA_Reg_Transcription_Factor"/>
</dbReference>
<dbReference type="Gene3D" id="4.10.240.10">
    <property type="entry name" value="Zn(2)-C6 fungal-type DNA-binding domain"/>
    <property type="match status" value="1"/>
</dbReference>
<dbReference type="PROSITE" id="PS50048">
    <property type="entry name" value="ZN2_CY6_FUNGAL_2"/>
    <property type="match status" value="1"/>
</dbReference>
<accession>A0A2J6PH69</accession>
<organism evidence="3 4">
    <name type="scientific">Hyaloscypha hepaticicola</name>
    <dbReference type="NCBI Taxonomy" id="2082293"/>
    <lineage>
        <taxon>Eukaryota</taxon>
        <taxon>Fungi</taxon>
        <taxon>Dikarya</taxon>
        <taxon>Ascomycota</taxon>
        <taxon>Pezizomycotina</taxon>
        <taxon>Leotiomycetes</taxon>
        <taxon>Helotiales</taxon>
        <taxon>Hyaloscyphaceae</taxon>
        <taxon>Hyaloscypha</taxon>
    </lineage>
</organism>
<dbReference type="STRING" id="1745343.A0A2J6PH69"/>
<dbReference type="SMART" id="SM00066">
    <property type="entry name" value="GAL4"/>
    <property type="match status" value="1"/>
</dbReference>
<dbReference type="AlphaFoldDB" id="A0A2J6PH69"/>
<reference evidence="3 4" key="1">
    <citation type="submission" date="2016-05" db="EMBL/GenBank/DDBJ databases">
        <title>A degradative enzymes factory behind the ericoid mycorrhizal symbiosis.</title>
        <authorList>
            <consortium name="DOE Joint Genome Institute"/>
            <person name="Martino E."/>
            <person name="Morin E."/>
            <person name="Grelet G."/>
            <person name="Kuo A."/>
            <person name="Kohler A."/>
            <person name="Daghino S."/>
            <person name="Barry K."/>
            <person name="Choi C."/>
            <person name="Cichocki N."/>
            <person name="Clum A."/>
            <person name="Copeland A."/>
            <person name="Hainaut M."/>
            <person name="Haridas S."/>
            <person name="Labutti K."/>
            <person name="Lindquist E."/>
            <person name="Lipzen A."/>
            <person name="Khouja H.-R."/>
            <person name="Murat C."/>
            <person name="Ohm R."/>
            <person name="Olson A."/>
            <person name="Spatafora J."/>
            <person name="Veneault-Fourrey C."/>
            <person name="Henrissat B."/>
            <person name="Grigoriev I."/>
            <person name="Martin F."/>
            <person name="Perotto S."/>
        </authorList>
    </citation>
    <scope>NUCLEOTIDE SEQUENCE [LARGE SCALE GENOMIC DNA]</scope>
    <source>
        <strain evidence="3 4">UAMH 7357</strain>
    </source>
</reference>
<evidence type="ECO:0000313" key="4">
    <source>
        <dbReference type="Proteomes" id="UP000235672"/>
    </source>
</evidence>
<dbReference type="SUPFAM" id="SSF57701">
    <property type="entry name" value="Zn2/Cys6 DNA-binding domain"/>
    <property type="match status" value="1"/>
</dbReference>
<evidence type="ECO:0000256" key="1">
    <source>
        <dbReference type="ARBA" id="ARBA00023242"/>
    </source>
</evidence>
<name>A0A2J6PH69_9HELO</name>
<dbReference type="Proteomes" id="UP000235672">
    <property type="component" value="Unassembled WGS sequence"/>
</dbReference>
<dbReference type="GO" id="GO:0000981">
    <property type="term" value="F:DNA-binding transcription factor activity, RNA polymerase II-specific"/>
    <property type="evidence" value="ECO:0007669"/>
    <property type="project" value="InterPro"/>
</dbReference>
<gene>
    <name evidence="3" type="ORF">NA56DRAFT_638102</name>
</gene>
<protein>
    <recommendedName>
        <fullName evidence="2">Zn(2)-C6 fungal-type domain-containing protein</fullName>
    </recommendedName>
</protein>